<dbReference type="Gene3D" id="3.40.50.150">
    <property type="entry name" value="Vaccinia Virus protein VP39"/>
    <property type="match status" value="1"/>
</dbReference>
<dbReference type="RefSeq" id="WP_262399458.1">
    <property type="nucleotide sequence ID" value="NZ_JACRTB010000007.1"/>
</dbReference>
<organism evidence="1 2">
    <name type="scientific">Yanshouia hominis</name>
    <dbReference type="NCBI Taxonomy" id="2763673"/>
    <lineage>
        <taxon>Bacteria</taxon>
        <taxon>Bacillati</taxon>
        <taxon>Bacillota</taxon>
        <taxon>Clostridia</taxon>
        <taxon>Eubacteriales</taxon>
        <taxon>Oscillospiraceae</taxon>
        <taxon>Yanshouia</taxon>
    </lineage>
</organism>
<comment type="caution">
    <text evidence="1">The sequence shown here is derived from an EMBL/GenBank/DDBJ whole genome shotgun (WGS) entry which is preliminary data.</text>
</comment>
<gene>
    <name evidence="1" type="primary">mraW</name>
    <name evidence="1" type="ORF">H8717_05620</name>
</gene>
<dbReference type="SUPFAM" id="SSF53335">
    <property type="entry name" value="S-adenosyl-L-methionine-dependent methyltransferases"/>
    <property type="match status" value="1"/>
</dbReference>
<dbReference type="GO" id="GO:0008168">
    <property type="term" value="F:methyltransferase activity"/>
    <property type="evidence" value="ECO:0007669"/>
    <property type="project" value="UniProtKB-KW"/>
</dbReference>
<sequence>MIGILQLAKERLAQSANPEGVYVDFTMGKGRDTLFLASLAPRGRIYAFDIQSAALEATRALLSAHGVGNVTLIQASHERFREYVEGPIDGGLFNLGFLPGGDRGLTTRRSSTVPAVMGALGALKTGAALGVAVYPGHEEGRLEGEELQRRLAGLPKEKFDVFLYRLLNVPESPYMIVAERRG</sequence>
<accession>A0ABR7NI72</accession>
<name>A0ABR7NI72_9FIRM</name>
<dbReference type="Pfam" id="PF06962">
    <property type="entry name" value="rRNA_methylase"/>
    <property type="match status" value="1"/>
</dbReference>
<dbReference type="PANTHER" id="PTHR35276">
    <property type="entry name" value="S-ADENOSYL-L-METHIONINE-DEPENDENT METHYLTRANSFERASES SUPERFAMILY PROTEIN"/>
    <property type="match status" value="1"/>
</dbReference>
<keyword evidence="2" id="KW-1185">Reference proteome</keyword>
<dbReference type="InterPro" id="IPR029063">
    <property type="entry name" value="SAM-dependent_MTases_sf"/>
</dbReference>
<proteinExistence type="predicted"/>
<keyword evidence="1" id="KW-0808">Transferase</keyword>
<keyword evidence="1" id="KW-0489">Methyltransferase</keyword>
<dbReference type="PANTHER" id="PTHR35276:SF1">
    <property type="entry name" value="TRNA (MNM(5)S(2)U34)-METHYLTRANSFERASE, CHLOROPLASTIC"/>
    <property type="match status" value="1"/>
</dbReference>
<dbReference type="GO" id="GO:0032259">
    <property type="term" value="P:methylation"/>
    <property type="evidence" value="ECO:0007669"/>
    <property type="project" value="UniProtKB-KW"/>
</dbReference>
<dbReference type="Proteomes" id="UP000658131">
    <property type="component" value="Unassembled WGS sequence"/>
</dbReference>
<dbReference type="EC" id="2.1.1.199" evidence="1"/>
<evidence type="ECO:0000313" key="1">
    <source>
        <dbReference type="EMBL" id="MBC8575890.1"/>
    </source>
</evidence>
<dbReference type="EMBL" id="JACRTB010000007">
    <property type="protein sequence ID" value="MBC8575890.1"/>
    <property type="molecule type" value="Genomic_DNA"/>
</dbReference>
<evidence type="ECO:0000313" key="2">
    <source>
        <dbReference type="Proteomes" id="UP000658131"/>
    </source>
</evidence>
<reference evidence="1 2" key="1">
    <citation type="submission" date="2020-08" db="EMBL/GenBank/DDBJ databases">
        <title>Genome public.</title>
        <authorList>
            <person name="Liu C."/>
            <person name="Sun Q."/>
        </authorList>
    </citation>
    <scope>NUCLEOTIDE SEQUENCE [LARGE SCALE GENOMIC DNA]</scope>
    <source>
        <strain evidence="1 2">BX1</strain>
    </source>
</reference>
<protein>
    <submittedName>
        <fullName evidence="1">16S rRNA (Cytosine(1402)-N(4))-methyltransferase</fullName>
        <ecNumber evidence="1">2.1.1.199</ecNumber>
    </submittedName>
</protein>
<dbReference type="InterPro" id="IPR010719">
    <property type="entry name" value="MnmM_MeTrfase"/>
</dbReference>